<sequence>MSSLIQGGIVIIGGGQAGGWAAKTLRDEGYQGIISVISDENHDFYERPPLSKAVLTQESFSLSRLFSEQETHALNLQWFRPLRATKIDGQNQYVHLSDGRVITFDKLLLATGGRPRYLSSRWQQHPQVFALRSWDDAQKLRTALLSAQKIAIIGGGWIGLEVAASARKMGIYVTIFERQSRLCERSVPQNVSEALALRHTQAGVHVITDCGDIELGEPTTTGLQISCQKQPSKNFDLAVMGIGVELNLELAKEAGLDVTHGIVINHQGQTSHPNIYAAGDVACHPTLSLCLQSWAYAQNQAITTAKAMLNPQSEGFNELAWLWSDQYQDNIQILGVPTSQKLKHIQRYTPNSEVHFALNESNELVQMIAFNDARAIKLGKRWIQGHRKLDPSQLADPTFSLMSLK</sequence>
<accession>A0A264VVU2</accession>
<evidence type="ECO:0000256" key="4">
    <source>
        <dbReference type="ARBA" id="ARBA00023002"/>
    </source>
</evidence>
<evidence type="ECO:0000313" key="8">
    <source>
        <dbReference type="Proteomes" id="UP000216001"/>
    </source>
</evidence>
<dbReference type="GO" id="GO:0016651">
    <property type="term" value="F:oxidoreductase activity, acting on NAD(P)H"/>
    <property type="evidence" value="ECO:0007669"/>
    <property type="project" value="TreeGrafter"/>
</dbReference>
<dbReference type="InterPro" id="IPR036188">
    <property type="entry name" value="FAD/NAD-bd_sf"/>
</dbReference>
<organism evidence="7 8">
    <name type="scientific">Providencia rettgeri</name>
    <dbReference type="NCBI Taxonomy" id="587"/>
    <lineage>
        <taxon>Bacteria</taxon>
        <taxon>Pseudomonadati</taxon>
        <taxon>Pseudomonadota</taxon>
        <taxon>Gammaproteobacteria</taxon>
        <taxon>Enterobacterales</taxon>
        <taxon>Morganellaceae</taxon>
        <taxon>Providencia</taxon>
    </lineage>
</organism>
<dbReference type="SUPFAM" id="SSF55424">
    <property type="entry name" value="FAD/NAD-linked reductases, dimerisation (C-terminal) domain"/>
    <property type="match status" value="1"/>
</dbReference>
<keyword evidence="3" id="KW-0274">FAD</keyword>
<dbReference type="PRINTS" id="PR00368">
    <property type="entry name" value="FADPNR"/>
</dbReference>
<evidence type="ECO:0000256" key="3">
    <source>
        <dbReference type="ARBA" id="ARBA00022827"/>
    </source>
</evidence>
<evidence type="ECO:0000256" key="2">
    <source>
        <dbReference type="ARBA" id="ARBA00022630"/>
    </source>
</evidence>
<dbReference type="Pfam" id="PF07992">
    <property type="entry name" value="Pyr_redox_2"/>
    <property type="match status" value="1"/>
</dbReference>
<comment type="cofactor">
    <cofactor evidence="1">
        <name>FAD</name>
        <dbReference type="ChEBI" id="CHEBI:57692"/>
    </cofactor>
</comment>
<reference evidence="7 8" key="1">
    <citation type="submission" date="2017-07" db="EMBL/GenBank/DDBJ databases">
        <title>blaIMP-27 on transferable plasmids in Proteus mirabilis and Providencia rettgeri.</title>
        <authorList>
            <person name="Potter R."/>
        </authorList>
    </citation>
    <scope>NUCLEOTIDE SEQUENCE [LARGE SCALE GENOMIC DNA]</scope>
    <source>
        <strain evidence="7 8">PR1</strain>
    </source>
</reference>
<dbReference type="PANTHER" id="PTHR43557:SF2">
    <property type="entry name" value="RIESKE DOMAIN-CONTAINING PROTEIN-RELATED"/>
    <property type="match status" value="1"/>
</dbReference>
<dbReference type="AlphaFoldDB" id="A0A264VVU2"/>
<feature type="domain" description="Reductase C-terminal" evidence="6">
    <location>
        <begin position="321"/>
        <end position="404"/>
    </location>
</feature>
<dbReference type="EMBL" id="NOWC01000005">
    <property type="protein sequence ID" value="OZS75405.1"/>
    <property type="molecule type" value="Genomic_DNA"/>
</dbReference>
<name>A0A264VVU2_PRORE</name>
<evidence type="ECO:0000259" key="5">
    <source>
        <dbReference type="Pfam" id="PF07992"/>
    </source>
</evidence>
<dbReference type="InterPro" id="IPR016156">
    <property type="entry name" value="FAD/NAD-linked_Rdtase_dimer_sf"/>
</dbReference>
<protein>
    <submittedName>
        <fullName evidence="7">Pyridine nucleotide-disulfide oxidoreductase</fullName>
    </submittedName>
</protein>
<dbReference type="GO" id="GO:0005737">
    <property type="term" value="C:cytoplasm"/>
    <property type="evidence" value="ECO:0007669"/>
    <property type="project" value="TreeGrafter"/>
</dbReference>
<dbReference type="Gene3D" id="3.30.390.30">
    <property type="match status" value="1"/>
</dbReference>
<keyword evidence="4" id="KW-0560">Oxidoreductase</keyword>
<dbReference type="Pfam" id="PF14759">
    <property type="entry name" value="Reductase_C"/>
    <property type="match status" value="1"/>
</dbReference>
<dbReference type="PRINTS" id="PR00411">
    <property type="entry name" value="PNDRDTASEI"/>
</dbReference>
<dbReference type="SUPFAM" id="SSF51905">
    <property type="entry name" value="FAD/NAD(P)-binding domain"/>
    <property type="match status" value="2"/>
</dbReference>
<evidence type="ECO:0000259" key="6">
    <source>
        <dbReference type="Pfam" id="PF14759"/>
    </source>
</evidence>
<evidence type="ECO:0000313" key="7">
    <source>
        <dbReference type="EMBL" id="OZS75405.1"/>
    </source>
</evidence>
<dbReference type="Proteomes" id="UP000216001">
    <property type="component" value="Unassembled WGS sequence"/>
</dbReference>
<feature type="domain" description="FAD/NAD(P)-binding" evidence="5">
    <location>
        <begin position="9"/>
        <end position="301"/>
    </location>
</feature>
<gene>
    <name evidence="7" type="ORF">CHI95_05815</name>
</gene>
<dbReference type="InterPro" id="IPR023753">
    <property type="entry name" value="FAD/NAD-binding_dom"/>
</dbReference>
<dbReference type="STRING" id="587.RB151_039990"/>
<dbReference type="PANTHER" id="PTHR43557">
    <property type="entry name" value="APOPTOSIS-INDUCING FACTOR 1"/>
    <property type="match status" value="1"/>
</dbReference>
<comment type="caution">
    <text evidence="7">The sequence shown here is derived from an EMBL/GenBank/DDBJ whole genome shotgun (WGS) entry which is preliminary data.</text>
</comment>
<dbReference type="InterPro" id="IPR028202">
    <property type="entry name" value="Reductase_C"/>
</dbReference>
<dbReference type="Gene3D" id="3.50.50.60">
    <property type="entry name" value="FAD/NAD(P)-binding domain"/>
    <property type="match status" value="2"/>
</dbReference>
<dbReference type="InterPro" id="IPR050446">
    <property type="entry name" value="FAD-oxidoreductase/Apoptosis"/>
</dbReference>
<keyword evidence="2" id="KW-0285">Flavoprotein</keyword>
<evidence type="ECO:0000256" key="1">
    <source>
        <dbReference type="ARBA" id="ARBA00001974"/>
    </source>
</evidence>
<proteinExistence type="predicted"/>
<dbReference type="RefSeq" id="WP_094961058.1">
    <property type="nucleotide sequence ID" value="NZ_CP058958.1"/>
</dbReference>